<keyword evidence="4" id="KW-1185">Reference proteome</keyword>
<proteinExistence type="predicted"/>
<gene>
    <name evidence="3" type="ORF">SKL01_16990</name>
</gene>
<evidence type="ECO:0000313" key="3">
    <source>
        <dbReference type="EMBL" id="GEP82521.1"/>
    </source>
</evidence>
<protein>
    <recommendedName>
        <fullName evidence="2">Thoeris anti-defense 2-like domain-containing protein</fullName>
    </recommendedName>
</protein>
<dbReference type="Pfam" id="PF11195">
    <property type="entry name" value="Tad2-like"/>
    <property type="match status" value="1"/>
</dbReference>
<dbReference type="EMBL" id="BKAQ01000014">
    <property type="protein sequence ID" value="GEP82521.1"/>
    <property type="molecule type" value="Genomic_DNA"/>
</dbReference>
<sequence>MNIQEATKLAMENGTAIYRSSQFDRDAEPGSTVEFIPTNSHGYIVTVPNQKAFTPMWQPMAEDLLANDWEVVGAENKKPQTTHGSEQNEESKFDLGVDVNLNL</sequence>
<dbReference type="RefSeq" id="WP_106884399.1">
    <property type="nucleotide sequence ID" value="NZ_BKAQ01000014.1"/>
</dbReference>
<feature type="domain" description="Thoeris anti-defense 2-like" evidence="2">
    <location>
        <begin position="1"/>
        <end position="72"/>
    </location>
</feature>
<evidence type="ECO:0000256" key="1">
    <source>
        <dbReference type="SAM" id="MobiDB-lite"/>
    </source>
</evidence>
<dbReference type="InterPro" id="IPR021361">
    <property type="entry name" value="Tad2-like_dom"/>
</dbReference>
<name>A0ABQ0XM66_9STAP</name>
<comment type="caution">
    <text evidence="3">The sequence shown here is derived from an EMBL/GenBank/DDBJ whole genome shotgun (WGS) entry which is preliminary data.</text>
</comment>
<feature type="region of interest" description="Disordered" evidence="1">
    <location>
        <begin position="74"/>
        <end position="103"/>
    </location>
</feature>
<reference evidence="3 4" key="1">
    <citation type="submission" date="2019-07" db="EMBL/GenBank/DDBJ databases">
        <title>Whole genome shotgun sequence of Staphylococcus kloosii NBRC 109624.</title>
        <authorList>
            <person name="Hosoyama A."/>
            <person name="Uohara A."/>
            <person name="Ohji S."/>
            <person name="Ichikawa N."/>
        </authorList>
    </citation>
    <scope>NUCLEOTIDE SEQUENCE [LARGE SCALE GENOMIC DNA]</scope>
    <source>
        <strain evidence="3 4">NBRC 109624</strain>
    </source>
</reference>
<accession>A0ABQ0XM66</accession>
<dbReference type="Proteomes" id="UP000321040">
    <property type="component" value="Unassembled WGS sequence"/>
</dbReference>
<organism evidence="3 4">
    <name type="scientific">Staphylococcus kloosii</name>
    <dbReference type="NCBI Taxonomy" id="29384"/>
    <lineage>
        <taxon>Bacteria</taxon>
        <taxon>Bacillati</taxon>
        <taxon>Bacillota</taxon>
        <taxon>Bacilli</taxon>
        <taxon>Bacillales</taxon>
        <taxon>Staphylococcaceae</taxon>
        <taxon>Staphylococcus</taxon>
    </lineage>
</organism>
<dbReference type="GeneID" id="69904955"/>
<evidence type="ECO:0000259" key="2">
    <source>
        <dbReference type="Pfam" id="PF11195"/>
    </source>
</evidence>
<evidence type="ECO:0000313" key="4">
    <source>
        <dbReference type="Proteomes" id="UP000321040"/>
    </source>
</evidence>